<evidence type="ECO:0000256" key="3">
    <source>
        <dbReference type="ARBA" id="ARBA00022517"/>
    </source>
</evidence>
<dbReference type="EMBL" id="CP003359">
    <property type="protein sequence ID" value="AGB41792.1"/>
    <property type="molecule type" value="Genomic_DNA"/>
</dbReference>
<keyword evidence="8" id="KW-0963">Cytoplasm</keyword>
<dbReference type="CDD" id="cd22534">
    <property type="entry name" value="KH-II_Era"/>
    <property type="match status" value="1"/>
</dbReference>
<dbReference type="InterPro" id="IPR005662">
    <property type="entry name" value="GTPase_Era-like"/>
</dbReference>
<keyword evidence="5 8" id="KW-0694">RNA-binding</keyword>
<dbReference type="GO" id="GO:0005525">
    <property type="term" value="F:GTP binding"/>
    <property type="evidence" value="ECO:0007669"/>
    <property type="project" value="UniProtKB-UniRule"/>
</dbReference>
<dbReference type="STRING" id="748449.Halha_1881"/>
<dbReference type="GO" id="GO:0005886">
    <property type="term" value="C:plasma membrane"/>
    <property type="evidence" value="ECO:0007669"/>
    <property type="project" value="UniProtKB-SubCell"/>
</dbReference>
<dbReference type="Gene3D" id="3.40.50.300">
    <property type="entry name" value="P-loop containing nucleotide triphosphate hydrolases"/>
    <property type="match status" value="1"/>
</dbReference>
<feature type="region of interest" description="G4" evidence="9">
    <location>
        <begin position="128"/>
        <end position="131"/>
    </location>
</feature>
<evidence type="ECO:0000256" key="10">
    <source>
        <dbReference type="RuleBase" id="RU003761"/>
    </source>
</evidence>
<keyword evidence="14" id="KW-1185">Reference proteome</keyword>
<dbReference type="GO" id="GO:0043024">
    <property type="term" value="F:ribosomal small subunit binding"/>
    <property type="evidence" value="ECO:0007669"/>
    <property type="project" value="TreeGrafter"/>
</dbReference>
<dbReference type="PROSITE" id="PS51713">
    <property type="entry name" value="G_ERA"/>
    <property type="match status" value="1"/>
</dbReference>
<comment type="similarity">
    <text evidence="1 8 9 10">Belongs to the TRAFAC class TrmE-Era-EngA-EngB-Septin-like GTPase superfamily. Era GTPase family.</text>
</comment>
<keyword evidence="8" id="KW-1003">Cell membrane</keyword>
<dbReference type="HAMAP" id="MF_00367">
    <property type="entry name" value="GTPase_Era"/>
    <property type="match status" value="1"/>
</dbReference>
<dbReference type="CDD" id="cd04163">
    <property type="entry name" value="Era"/>
    <property type="match status" value="1"/>
</dbReference>
<dbReference type="InterPro" id="IPR009019">
    <property type="entry name" value="KH_sf_prok-type"/>
</dbReference>
<dbReference type="GO" id="GO:0000028">
    <property type="term" value="P:ribosomal small subunit assembly"/>
    <property type="evidence" value="ECO:0007669"/>
    <property type="project" value="TreeGrafter"/>
</dbReference>
<keyword evidence="4 8" id="KW-0547">Nucleotide-binding</keyword>
<evidence type="ECO:0000256" key="4">
    <source>
        <dbReference type="ARBA" id="ARBA00022741"/>
    </source>
</evidence>
<comment type="subunit">
    <text evidence="8">Monomer.</text>
</comment>
<dbReference type="GO" id="GO:0003924">
    <property type="term" value="F:GTPase activity"/>
    <property type="evidence" value="ECO:0007669"/>
    <property type="project" value="UniProtKB-UniRule"/>
</dbReference>
<dbReference type="PROSITE" id="PS50823">
    <property type="entry name" value="KH_TYPE_2"/>
    <property type="match status" value="1"/>
</dbReference>
<comment type="function">
    <text evidence="8">An essential GTPase that binds both GDP and GTP, with rapid nucleotide exchange. Plays a role in 16S rRNA processing and 30S ribosomal subunit biogenesis and possibly also in cell cycle regulation and energy metabolism.</text>
</comment>
<organism evidence="13 14">
    <name type="scientific">Halobacteroides halobius (strain ATCC 35273 / DSM 5150 / MD-1)</name>
    <dbReference type="NCBI Taxonomy" id="748449"/>
    <lineage>
        <taxon>Bacteria</taxon>
        <taxon>Bacillati</taxon>
        <taxon>Bacillota</taxon>
        <taxon>Clostridia</taxon>
        <taxon>Halanaerobiales</taxon>
        <taxon>Halobacteroidaceae</taxon>
        <taxon>Halobacteroides</taxon>
    </lineage>
</organism>
<dbReference type="PANTHER" id="PTHR42698">
    <property type="entry name" value="GTPASE ERA"/>
    <property type="match status" value="1"/>
</dbReference>
<protein>
    <recommendedName>
        <fullName evidence="2 8">GTPase Era</fullName>
    </recommendedName>
</protein>
<dbReference type="OrthoDB" id="9805918at2"/>
<evidence type="ECO:0000313" key="14">
    <source>
        <dbReference type="Proteomes" id="UP000010880"/>
    </source>
</evidence>
<dbReference type="NCBIfam" id="NF000908">
    <property type="entry name" value="PRK00089.1"/>
    <property type="match status" value="1"/>
</dbReference>
<dbReference type="InterPro" id="IPR005225">
    <property type="entry name" value="Small_GTP-bd"/>
</dbReference>
<dbReference type="FunFam" id="3.30.300.20:FF:000003">
    <property type="entry name" value="GTPase Era"/>
    <property type="match status" value="1"/>
</dbReference>
<reference evidence="14" key="1">
    <citation type="submission" date="2012-02" db="EMBL/GenBank/DDBJ databases">
        <title>The complete genome of Halobacteroides halobius DSM 5150.</title>
        <authorList>
            <person name="Lucas S."/>
            <person name="Copeland A."/>
            <person name="Lapidus A."/>
            <person name="Glavina del Rio T."/>
            <person name="Dalin E."/>
            <person name="Tice H."/>
            <person name="Bruce D."/>
            <person name="Goodwin L."/>
            <person name="Pitluck S."/>
            <person name="Peters L."/>
            <person name="Mikhailova N."/>
            <person name="Gu W."/>
            <person name="Kyrpides N."/>
            <person name="Mavromatis K."/>
            <person name="Ivanova N."/>
            <person name="Brettin T."/>
            <person name="Detter J.C."/>
            <person name="Han C."/>
            <person name="Larimer F."/>
            <person name="Land M."/>
            <person name="Hauser L."/>
            <person name="Markowitz V."/>
            <person name="Cheng J.-F."/>
            <person name="Hugenholtz P."/>
            <person name="Woyke T."/>
            <person name="Wu D."/>
            <person name="Tindall B."/>
            <person name="Pomrenke H."/>
            <person name="Brambilla E."/>
            <person name="Klenk H.-P."/>
            <person name="Eisen J.A."/>
        </authorList>
    </citation>
    <scope>NUCLEOTIDE SEQUENCE [LARGE SCALE GENOMIC DNA]</scope>
    <source>
        <strain evidence="14">ATCC 35273 / DSM 5150 / MD-1</strain>
    </source>
</reference>
<dbReference type="InterPro" id="IPR015946">
    <property type="entry name" value="KH_dom-like_a/b"/>
</dbReference>
<feature type="binding site" evidence="8">
    <location>
        <begin position="128"/>
        <end position="131"/>
    </location>
    <ligand>
        <name>GTP</name>
        <dbReference type="ChEBI" id="CHEBI:37565"/>
    </ligand>
</feature>
<keyword evidence="3 8" id="KW-0690">Ribosome biogenesis</keyword>
<name>L0K952_HALHC</name>
<dbReference type="HOGENOM" id="CLU_038009_1_0_9"/>
<dbReference type="Pfam" id="PF01926">
    <property type="entry name" value="MMR_HSR1"/>
    <property type="match status" value="1"/>
</dbReference>
<comment type="subcellular location">
    <subcellularLocation>
        <location evidence="8">Cytoplasm</location>
    </subcellularLocation>
    <subcellularLocation>
        <location evidence="8">Cell membrane</location>
        <topology evidence="8">Peripheral membrane protein</topology>
    </subcellularLocation>
</comment>
<gene>
    <name evidence="8" type="primary">era</name>
    <name evidence="13" type="ordered locus">Halha_1881</name>
</gene>
<dbReference type="Pfam" id="PF07650">
    <property type="entry name" value="KH_2"/>
    <property type="match status" value="1"/>
</dbReference>
<keyword evidence="8" id="KW-0699">rRNA-binding</keyword>
<dbReference type="eggNOG" id="COG1159">
    <property type="taxonomic scope" value="Bacteria"/>
</dbReference>
<evidence type="ECO:0000259" key="12">
    <source>
        <dbReference type="PROSITE" id="PS51713"/>
    </source>
</evidence>
<evidence type="ECO:0000256" key="5">
    <source>
        <dbReference type="ARBA" id="ARBA00022884"/>
    </source>
</evidence>
<evidence type="ECO:0000313" key="13">
    <source>
        <dbReference type="EMBL" id="AGB41792.1"/>
    </source>
</evidence>
<dbReference type="Proteomes" id="UP000010880">
    <property type="component" value="Chromosome"/>
</dbReference>
<dbReference type="InterPro" id="IPR027417">
    <property type="entry name" value="P-loop_NTPase"/>
</dbReference>
<dbReference type="PANTHER" id="PTHR42698:SF1">
    <property type="entry name" value="GTPASE ERA, MITOCHONDRIAL"/>
    <property type="match status" value="1"/>
</dbReference>
<feature type="binding site" evidence="8">
    <location>
        <begin position="66"/>
        <end position="70"/>
    </location>
    <ligand>
        <name>GTP</name>
        <dbReference type="ChEBI" id="CHEBI:37565"/>
    </ligand>
</feature>
<evidence type="ECO:0000259" key="11">
    <source>
        <dbReference type="PROSITE" id="PS50823"/>
    </source>
</evidence>
<dbReference type="RefSeq" id="WP_015327508.1">
    <property type="nucleotide sequence ID" value="NC_019978.1"/>
</dbReference>
<feature type="domain" description="KH type-2" evidence="11">
    <location>
        <begin position="209"/>
        <end position="287"/>
    </location>
</feature>
<dbReference type="KEGG" id="hhl:Halha_1881"/>
<evidence type="ECO:0000256" key="2">
    <source>
        <dbReference type="ARBA" id="ARBA00020484"/>
    </source>
</evidence>
<dbReference type="AlphaFoldDB" id="L0K952"/>
<dbReference type="InterPro" id="IPR030388">
    <property type="entry name" value="G_ERA_dom"/>
</dbReference>
<dbReference type="InterPro" id="IPR006073">
    <property type="entry name" value="GTP-bd"/>
</dbReference>
<evidence type="ECO:0000256" key="1">
    <source>
        <dbReference type="ARBA" id="ARBA00007921"/>
    </source>
</evidence>
<dbReference type="InterPro" id="IPR004044">
    <property type="entry name" value="KH_dom_type_2"/>
</dbReference>
<proteinExistence type="inferred from homology"/>
<sequence length="303" mass="34479">MNNLEVGADFKSGFITVIGQPNVGKSTLINQLIGQKIAITSRKAQTTRNKIQCILTLDQAQMIFLDTPGVHQSQDKMGQYLNEVATQALKDINLVLFMVDANYPPNYDDKRIAQQLTGIDTPVLLVLNKVDTIDKKKLASRINDYEKLGNFIETVTISALEEVNLDHLVDQIVEFMPQGPKYYPDDMVTDQIEQFIIAELIREQVLNYTHQEVPHSVAVEIIDFNERQEQELIDIRANIYVERKSQKGILIGKNGSMLKKIGSAAREDIESLLNTKVFLDLWVKVKKDWREKEDALKMLGYRG</sequence>
<accession>L0K952</accession>
<feature type="region of interest" description="G3" evidence="9">
    <location>
        <begin position="66"/>
        <end position="69"/>
    </location>
</feature>
<dbReference type="Gene3D" id="3.30.300.20">
    <property type="match status" value="1"/>
</dbReference>
<dbReference type="FunFam" id="3.40.50.300:FF:000094">
    <property type="entry name" value="GTPase Era"/>
    <property type="match status" value="1"/>
</dbReference>
<dbReference type="PATRIC" id="fig|748449.3.peg.1811"/>
<evidence type="ECO:0000256" key="9">
    <source>
        <dbReference type="PROSITE-ProRule" id="PRU01050"/>
    </source>
</evidence>
<dbReference type="NCBIfam" id="TIGR00231">
    <property type="entry name" value="small_GTP"/>
    <property type="match status" value="1"/>
</dbReference>
<evidence type="ECO:0000256" key="8">
    <source>
        <dbReference type="HAMAP-Rule" id="MF_00367"/>
    </source>
</evidence>
<feature type="region of interest" description="G1" evidence="9">
    <location>
        <begin position="19"/>
        <end position="26"/>
    </location>
</feature>
<evidence type="ECO:0000256" key="7">
    <source>
        <dbReference type="ARBA" id="ARBA00023136"/>
    </source>
</evidence>
<dbReference type="SUPFAM" id="SSF54814">
    <property type="entry name" value="Prokaryotic type KH domain (KH-domain type II)"/>
    <property type="match status" value="1"/>
</dbReference>
<keyword evidence="7 8" id="KW-0472">Membrane</keyword>
<dbReference type="GO" id="GO:0005829">
    <property type="term" value="C:cytosol"/>
    <property type="evidence" value="ECO:0007669"/>
    <property type="project" value="TreeGrafter"/>
</dbReference>
<feature type="region of interest" description="G2" evidence="9">
    <location>
        <begin position="45"/>
        <end position="49"/>
    </location>
</feature>
<feature type="domain" description="Era-type G" evidence="12">
    <location>
        <begin position="11"/>
        <end position="178"/>
    </location>
</feature>
<feature type="binding site" evidence="8">
    <location>
        <begin position="19"/>
        <end position="26"/>
    </location>
    <ligand>
        <name>GTP</name>
        <dbReference type="ChEBI" id="CHEBI:37565"/>
    </ligand>
</feature>
<keyword evidence="6 8" id="KW-0342">GTP-binding</keyword>
<dbReference type="SUPFAM" id="SSF52540">
    <property type="entry name" value="P-loop containing nucleoside triphosphate hydrolases"/>
    <property type="match status" value="1"/>
</dbReference>
<evidence type="ECO:0000256" key="6">
    <source>
        <dbReference type="ARBA" id="ARBA00023134"/>
    </source>
</evidence>
<dbReference type="GO" id="GO:0070181">
    <property type="term" value="F:small ribosomal subunit rRNA binding"/>
    <property type="evidence" value="ECO:0007669"/>
    <property type="project" value="UniProtKB-UniRule"/>
</dbReference>
<feature type="region of interest" description="G5" evidence="9">
    <location>
        <begin position="157"/>
        <end position="159"/>
    </location>
</feature>
<dbReference type="NCBIfam" id="TIGR00436">
    <property type="entry name" value="era"/>
    <property type="match status" value="1"/>
</dbReference>